<proteinExistence type="predicted"/>
<sequence length="56" mass="6159">MPEIIEFEPVALVIGHLRIRLSMVAYPLIAVHKAFLLEQSSQVRGNPAFKGILTGS</sequence>
<comment type="caution">
    <text evidence="1">The sequence shown here is derived from an EMBL/GenBank/DDBJ whole genome shotgun (WGS) entry which is preliminary data.</text>
</comment>
<evidence type="ECO:0000313" key="2">
    <source>
        <dbReference type="Proteomes" id="UP000485058"/>
    </source>
</evidence>
<dbReference type="EMBL" id="BLLF01003385">
    <property type="protein sequence ID" value="GFH27197.1"/>
    <property type="molecule type" value="Genomic_DNA"/>
</dbReference>
<keyword evidence="2" id="KW-1185">Reference proteome</keyword>
<feature type="non-terminal residue" evidence="1">
    <location>
        <position position="1"/>
    </location>
</feature>
<gene>
    <name evidence="1" type="ORF">HaLaN_25478</name>
</gene>
<organism evidence="1 2">
    <name type="scientific">Haematococcus lacustris</name>
    <name type="common">Green alga</name>
    <name type="synonym">Haematococcus pluvialis</name>
    <dbReference type="NCBI Taxonomy" id="44745"/>
    <lineage>
        <taxon>Eukaryota</taxon>
        <taxon>Viridiplantae</taxon>
        <taxon>Chlorophyta</taxon>
        <taxon>core chlorophytes</taxon>
        <taxon>Chlorophyceae</taxon>
        <taxon>CS clade</taxon>
        <taxon>Chlamydomonadales</taxon>
        <taxon>Haematococcaceae</taxon>
        <taxon>Haematococcus</taxon>
    </lineage>
</organism>
<name>A0A699ZWB1_HAELA</name>
<accession>A0A699ZWB1</accession>
<dbReference type="Proteomes" id="UP000485058">
    <property type="component" value="Unassembled WGS sequence"/>
</dbReference>
<reference evidence="1 2" key="1">
    <citation type="submission" date="2020-02" db="EMBL/GenBank/DDBJ databases">
        <title>Draft genome sequence of Haematococcus lacustris strain NIES-144.</title>
        <authorList>
            <person name="Morimoto D."/>
            <person name="Nakagawa S."/>
            <person name="Yoshida T."/>
            <person name="Sawayama S."/>
        </authorList>
    </citation>
    <scope>NUCLEOTIDE SEQUENCE [LARGE SCALE GENOMIC DNA]</scope>
    <source>
        <strain evidence="1 2">NIES-144</strain>
    </source>
</reference>
<evidence type="ECO:0000313" key="1">
    <source>
        <dbReference type="EMBL" id="GFH27197.1"/>
    </source>
</evidence>
<dbReference type="AlphaFoldDB" id="A0A699ZWB1"/>
<protein>
    <submittedName>
        <fullName evidence="1">Uncharacterized protein</fullName>
    </submittedName>
</protein>